<accession>A0A833VFT0</accession>
<evidence type="ECO:0000259" key="1">
    <source>
        <dbReference type="Pfam" id="PF12146"/>
    </source>
</evidence>
<dbReference type="Pfam" id="PF12146">
    <property type="entry name" value="Hydrolase_4"/>
    <property type="match status" value="1"/>
</dbReference>
<dbReference type="Proteomes" id="UP000623129">
    <property type="component" value="Unassembled WGS sequence"/>
</dbReference>
<sequence length="254" mass="28301">MDSSNISEERLEITNKHGEKLVGVLHNTGSKGVVILSHGFRSSKDDVIMLNLAAAITKKGISTFRFDFAGNGESEGQFEFGNYKREADDLHSVVSDISQKNYDVIAIVGHSKGGDVVLLYASTYDDVKMVLNLSGRFDLRVGVKERFGEELLQNIEKDGFIDVEDTKGTYRVTYDSLMDRLNINMPEEVKKIKEECRVLTVHGTEDEIIPVQDAYEFAKIIPNHKLHIINGANHCYTSHQAELASAVVDFITSS</sequence>
<dbReference type="InterPro" id="IPR022742">
    <property type="entry name" value="Hydrolase_4"/>
</dbReference>
<keyword evidence="3" id="KW-1185">Reference proteome</keyword>
<feature type="domain" description="Serine aminopeptidase S33" evidence="1">
    <location>
        <begin position="30"/>
        <end position="131"/>
    </location>
</feature>
<dbReference type="OrthoDB" id="9988524at2759"/>
<comment type="caution">
    <text evidence="2">The sequence shown here is derived from an EMBL/GenBank/DDBJ whole genome shotgun (WGS) entry which is preliminary data.</text>
</comment>
<dbReference type="Gene3D" id="3.40.50.1820">
    <property type="entry name" value="alpha/beta hydrolase"/>
    <property type="match status" value="1"/>
</dbReference>
<proteinExistence type="predicted"/>
<dbReference type="InterPro" id="IPR029058">
    <property type="entry name" value="AB_hydrolase_fold"/>
</dbReference>
<dbReference type="GO" id="GO:0016787">
    <property type="term" value="F:hydrolase activity"/>
    <property type="evidence" value="ECO:0007669"/>
    <property type="project" value="UniProtKB-KW"/>
</dbReference>
<evidence type="ECO:0000313" key="3">
    <source>
        <dbReference type="Proteomes" id="UP000623129"/>
    </source>
</evidence>
<keyword evidence="2" id="KW-0378">Hydrolase</keyword>
<protein>
    <submittedName>
        <fullName evidence="2">Alpha/beta hydrolase family</fullName>
    </submittedName>
</protein>
<name>A0A833VFT0_9POAL</name>
<reference evidence="2" key="1">
    <citation type="submission" date="2020-01" db="EMBL/GenBank/DDBJ databases">
        <title>Genome sequence of Kobresia littledalei, the first chromosome-level genome in the family Cyperaceae.</title>
        <authorList>
            <person name="Qu G."/>
        </authorList>
    </citation>
    <scope>NUCLEOTIDE SEQUENCE</scope>
    <source>
        <strain evidence="2">C.B.Clarke</strain>
        <tissue evidence="2">Leaf</tissue>
    </source>
</reference>
<dbReference type="EMBL" id="SWLB01000021">
    <property type="protein sequence ID" value="KAF3324540.1"/>
    <property type="molecule type" value="Genomic_DNA"/>
</dbReference>
<dbReference type="AlphaFoldDB" id="A0A833VFT0"/>
<gene>
    <name evidence="2" type="ORF">FCM35_KLT10697</name>
</gene>
<dbReference type="PANTHER" id="PTHR42886">
    <property type="entry name" value="RE40534P-RELATED"/>
    <property type="match status" value="1"/>
</dbReference>
<dbReference type="PANTHER" id="PTHR42886:SF85">
    <property type="entry name" value="OS01G0579900 PROTEIN"/>
    <property type="match status" value="1"/>
</dbReference>
<organism evidence="2 3">
    <name type="scientific">Carex littledalei</name>
    <dbReference type="NCBI Taxonomy" id="544730"/>
    <lineage>
        <taxon>Eukaryota</taxon>
        <taxon>Viridiplantae</taxon>
        <taxon>Streptophyta</taxon>
        <taxon>Embryophyta</taxon>
        <taxon>Tracheophyta</taxon>
        <taxon>Spermatophyta</taxon>
        <taxon>Magnoliopsida</taxon>
        <taxon>Liliopsida</taxon>
        <taxon>Poales</taxon>
        <taxon>Cyperaceae</taxon>
        <taxon>Cyperoideae</taxon>
        <taxon>Cariceae</taxon>
        <taxon>Carex</taxon>
        <taxon>Carex subgen. Euthyceras</taxon>
    </lineage>
</organism>
<evidence type="ECO:0000313" key="2">
    <source>
        <dbReference type="EMBL" id="KAF3324540.1"/>
    </source>
</evidence>
<dbReference type="SUPFAM" id="SSF53474">
    <property type="entry name" value="alpha/beta-Hydrolases"/>
    <property type="match status" value="1"/>
</dbReference>